<keyword evidence="3" id="KW-1185">Reference proteome</keyword>
<name>A0ABP8EIE5_9MICO</name>
<dbReference type="PANTHER" id="PTHR43316">
    <property type="entry name" value="HYDROLASE, HALOACID DELAHOGENASE-RELATED"/>
    <property type="match status" value="1"/>
</dbReference>
<organism evidence="2 3">
    <name type="scientific">Brevibacterium daeguense</name>
    <dbReference type="NCBI Taxonomy" id="909936"/>
    <lineage>
        <taxon>Bacteria</taxon>
        <taxon>Bacillati</taxon>
        <taxon>Actinomycetota</taxon>
        <taxon>Actinomycetes</taxon>
        <taxon>Micrococcales</taxon>
        <taxon>Brevibacteriaceae</taxon>
        <taxon>Brevibacterium</taxon>
    </lineage>
</organism>
<dbReference type="InterPro" id="IPR006439">
    <property type="entry name" value="HAD-SF_hydro_IA"/>
</dbReference>
<evidence type="ECO:0000256" key="1">
    <source>
        <dbReference type="ARBA" id="ARBA00022801"/>
    </source>
</evidence>
<dbReference type="PRINTS" id="PR00413">
    <property type="entry name" value="HADHALOGNASE"/>
</dbReference>
<dbReference type="InterPro" id="IPR023214">
    <property type="entry name" value="HAD_sf"/>
</dbReference>
<dbReference type="Proteomes" id="UP001501586">
    <property type="component" value="Unassembled WGS sequence"/>
</dbReference>
<dbReference type="SFLD" id="SFLDG01129">
    <property type="entry name" value="C1.5:_HAD__Beta-PGM__Phosphata"/>
    <property type="match status" value="1"/>
</dbReference>
<dbReference type="Gene3D" id="3.40.50.1000">
    <property type="entry name" value="HAD superfamily/HAD-like"/>
    <property type="match status" value="1"/>
</dbReference>
<accession>A0ABP8EIE5</accession>
<dbReference type="SFLD" id="SFLDS00003">
    <property type="entry name" value="Haloacid_Dehalogenase"/>
    <property type="match status" value="1"/>
</dbReference>
<dbReference type="NCBIfam" id="TIGR01493">
    <property type="entry name" value="HAD-SF-IA-v2"/>
    <property type="match status" value="1"/>
</dbReference>
<comment type="caution">
    <text evidence="2">The sequence shown here is derived from an EMBL/GenBank/DDBJ whole genome shotgun (WGS) entry which is preliminary data.</text>
</comment>
<evidence type="ECO:0000313" key="2">
    <source>
        <dbReference type="EMBL" id="GAA4283651.1"/>
    </source>
</evidence>
<sequence length="243" mass="26675">MTSPYRILTFDVVGTLIDFEQGILDCLHAQLGTEADHGIDDLRLLEAYARAEDVQQQLTPDMPFSEMLAPAYLRMADELGLPASEAVAGSLRAAIPDWPAFPDSVEALQRLGADHRLIALTNAGRWAARELAATLGEPFDDIVTVEDVGVNKPDPQVFAFCRGRQSVHGYELADFLHVAQSQYHDIGVAKRLGYRTAWVERRAGENSFGATPRPESVTAPDYHVTTLAELADLIELHPTHTEG</sequence>
<dbReference type="InterPro" id="IPR036412">
    <property type="entry name" value="HAD-like_sf"/>
</dbReference>
<proteinExistence type="predicted"/>
<dbReference type="Gene3D" id="1.10.150.750">
    <property type="match status" value="1"/>
</dbReference>
<reference evidence="3" key="1">
    <citation type="journal article" date="2019" name="Int. J. Syst. Evol. Microbiol.">
        <title>The Global Catalogue of Microorganisms (GCM) 10K type strain sequencing project: providing services to taxonomists for standard genome sequencing and annotation.</title>
        <authorList>
            <consortium name="The Broad Institute Genomics Platform"/>
            <consortium name="The Broad Institute Genome Sequencing Center for Infectious Disease"/>
            <person name="Wu L."/>
            <person name="Ma J."/>
        </authorList>
    </citation>
    <scope>NUCLEOTIDE SEQUENCE [LARGE SCALE GENOMIC DNA]</scope>
    <source>
        <strain evidence="3">JCM 17458</strain>
    </source>
</reference>
<dbReference type="EMBL" id="BAABAZ010000004">
    <property type="protein sequence ID" value="GAA4283651.1"/>
    <property type="molecule type" value="Genomic_DNA"/>
</dbReference>
<dbReference type="GO" id="GO:0016787">
    <property type="term" value="F:hydrolase activity"/>
    <property type="evidence" value="ECO:0007669"/>
    <property type="project" value="UniProtKB-KW"/>
</dbReference>
<keyword evidence="1 2" id="KW-0378">Hydrolase</keyword>
<dbReference type="InterPro" id="IPR051540">
    <property type="entry name" value="S-2-haloacid_dehalogenase"/>
</dbReference>
<dbReference type="RefSeq" id="WP_236863730.1">
    <property type="nucleotide sequence ID" value="NZ_BAABAZ010000004.1"/>
</dbReference>
<dbReference type="SUPFAM" id="SSF56784">
    <property type="entry name" value="HAD-like"/>
    <property type="match status" value="1"/>
</dbReference>
<dbReference type="Pfam" id="PF00702">
    <property type="entry name" value="Hydrolase"/>
    <property type="match status" value="1"/>
</dbReference>
<dbReference type="PANTHER" id="PTHR43316:SF3">
    <property type="entry name" value="HALOACID DEHALOGENASE, TYPE II (AFU_ORTHOLOGUE AFUA_2G07750)-RELATED"/>
    <property type="match status" value="1"/>
</dbReference>
<protein>
    <submittedName>
        <fullName evidence="2">HAD family hydrolase</fullName>
    </submittedName>
</protein>
<evidence type="ECO:0000313" key="3">
    <source>
        <dbReference type="Proteomes" id="UP001501586"/>
    </source>
</evidence>
<gene>
    <name evidence="2" type="ORF">GCM10022261_11820</name>
</gene>